<dbReference type="PaxDb" id="4081-Solyc09g082880.1.1"/>
<evidence type="ECO:0000256" key="2">
    <source>
        <dbReference type="ARBA" id="ARBA00022842"/>
    </source>
</evidence>
<keyword evidence="2" id="KW-0460">Magnesium</keyword>
<keyword evidence="1" id="KW-0479">Metal-binding</keyword>
<dbReference type="InParanoid" id="A0A3Q7I6K6"/>
<evidence type="ECO:0000256" key="3">
    <source>
        <dbReference type="SAM" id="Phobius"/>
    </source>
</evidence>
<dbReference type="InterPro" id="IPR006068">
    <property type="entry name" value="ATPase_P-typ_cation-transptr_C"/>
</dbReference>
<feature type="transmembrane region" description="Helical" evidence="3">
    <location>
        <begin position="67"/>
        <end position="88"/>
    </location>
</feature>
<dbReference type="Gramene" id="Solyc09g082880.2.1">
    <property type="protein sequence ID" value="Solyc09g082880.2.1.1"/>
    <property type="gene ID" value="Solyc09g082880.2"/>
</dbReference>
<accession>A0A3Q7I6K6</accession>
<dbReference type="EnsemblPlants" id="Solyc09g082880.2.1">
    <property type="protein sequence ID" value="Solyc09g082880.2.1.1"/>
    <property type="gene ID" value="Solyc09g082880.2"/>
</dbReference>
<proteinExistence type="predicted"/>
<dbReference type="GO" id="GO:0046872">
    <property type="term" value="F:metal ion binding"/>
    <property type="evidence" value="ECO:0007669"/>
    <property type="project" value="UniProtKB-KW"/>
</dbReference>
<evidence type="ECO:0000259" key="4">
    <source>
        <dbReference type="Pfam" id="PF00689"/>
    </source>
</evidence>
<keyword evidence="3" id="KW-0812">Transmembrane</keyword>
<evidence type="ECO:0000313" key="5">
    <source>
        <dbReference type="EnsemblPlants" id="Solyc09g082880.2.1.1"/>
    </source>
</evidence>
<reference evidence="5" key="1">
    <citation type="journal article" date="2012" name="Nature">
        <title>The tomato genome sequence provides insights into fleshy fruit evolution.</title>
        <authorList>
            <consortium name="Tomato Genome Consortium"/>
        </authorList>
    </citation>
    <scope>NUCLEOTIDE SEQUENCE [LARGE SCALE GENOMIC DNA]</scope>
    <source>
        <strain evidence="5">cv. Heinz 1706</strain>
    </source>
</reference>
<dbReference type="Gene3D" id="1.20.1110.10">
    <property type="entry name" value="Calcium-transporting ATPase, transmembrane domain"/>
    <property type="match status" value="1"/>
</dbReference>
<dbReference type="Pfam" id="PF00689">
    <property type="entry name" value="Cation_ATPase_C"/>
    <property type="match status" value="1"/>
</dbReference>
<dbReference type="InterPro" id="IPR023298">
    <property type="entry name" value="ATPase_P-typ_TM_dom_sf"/>
</dbReference>
<dbReference type="AlphaFoldDB" id="A0A3Q7I6K6"/>
<keyword evidence="6" id="KW-1185">Reference proteome</keyword>
<dbReference type="Proteomes" id="UP000004994">
    <property type="component" value="Chromosome 9"/>
</dbReference>
<reference evidence="5" key="2">
    <citation type="submission" date="2019-01" db="UniProtKB">
        <authorList>
            <consortium name="EnsemblPlants"/>
        </authorList>
    </citation>
    <scope>IDENTIFICATION</scope>
    <source>
        <strain evidence="5">cv. Heinz 1706</strain>
    </source>
</reference>
<keyword evidence="3" id="KW-0472">Membrane</keyword>
<organism evidence="5">
    <name type="scientific">Solanum lycopersicum</name>
    <name type="common">Tomato</name>
    <name type="synonym">Lycopersicon esculentum</name>
    <dbReference type="NCBI Taxonomy" id="4081"/>
    <lineage>
        <taxon>Eukaryota</taxon>
        <taxon>Viridiplantae</taxon>
        <taxon>Streptophyta</taxon>
        <taxon>Embryophyta</taxon>
        <taxon>Tracheophyta</taxon>
        <taxon>Spermatophyta</taxon>
        <taxon>Magnoliopsida</taxon>
        <taxon>eudicotyledons</taxon>
        <taxon>Gunneridae</taxon>
        <taxon>Pentapetalae</taxon>
        <taxon>asterids</taxon>
        <taxon>lamiids</taxon>
        <taxon>Solanales</taxon>
        <taxon>Solanaceae</taxon>
        <taxon>Solanoideae</taxon>
        <taxon>Solaneae</taxon>
        <taxon>Solanum</taxon>
        <taxon>Solanum subgen. Lycopersicon</taxon>
    </lineage>
</organism>
<sequence length="122" mass="13291">MDDNFASIARALSWGRTTYNNVQIFTQYQLTATIASLVIDFVTSISASEPVTINIVTVISAGNVPYAMLQVLWVKLMVGTLAAVALTIDGPGTKLMQQPPTDKNEPIITNISGKIYWVKRST</sequence>
<name>A0A3Q7I6K6_SOLLC</name>
<keyword evidence="3" id="KW-1133">Transmembrane helix</keyword>
<protein>
    <recommendedName>
        <fullName evidence="4">Cation-transporting P-type ATPase C-terminal domain-containing protein</fullName>
    </recommendedName>
</protein>
<evidence type="ECO:0000256" key="1">
    <source>
        <dbReference type="ARBA" id="ARBA00022723"/>
    </source>
</evidence>
<dbReference type="SUPFAM" id="SSF81665">
    <property type="entry name" value="Calcium ATPase, transmembrane domain M"/>
    <property type="match status" value="1"/>
</dbReference>
<dbReference type="PANTHER" id="PTHR24093:SF518">
    <property type="entry name" value="CALCIUM-TRANSPORTING ATPASE"/>
    <property type="match status" value="1"/>
</dbReference>
<feature type="domain" description="Cation-transporting P-type ATPase C-terminal" evidence="4">
    <location>
        <begin position="65"/>
        <end position="110"/>
    </location>
</feature>
<dbReference type="PANTHER" id="PTHR24093">
    <property type="entry name" value="CATION TRANSPORTING ATPASE"/>
    <property type="match status" value="1"/>
</dbReference>
<evidence type="ECO:0000313" key="6">
    <source>
        <dbReference type="Proteomes" id="UP000004994"/>
    </source>
</evidence>
<dbReference type="STRING" id="4081.A0A3Q7I6K6"/>